<feature type="topological domain" description="Extracellular" evidence="10">
    <location>
        <begin position="44"/>
        <end position="175"/>
    </location>
</feature>
<comment type="similarity">
    <text evidence="10">Belongs to the CcmE/CycJ family.</text>
</comment>
<dbReference type="PANTHER" id="PTHR34128">
    <property type="entry name" value="CYTOCHROME C-TYPE BIOGENESIS PROTEIN CCME HOMOLOG, MITOCHONDRIAL"/>
    <property type="match status" value="1"/>
</dbReference>
<evidence type="ECO:0000256" key="9">
    <source>
        <dbReference type="ARBA" id="ARBA00023136"/>
    </source>
</evidence>
<name>A0ABZ3C0D3_9GAMM</name>
<evidence type="ECO:0000256" key="3">
    <source>
        <dbReference type="ARBA" id="ARBA00022692"/>
    </source>
</evidence>
<dbReference type="PANTHER" id="PTHR34128:SF2">
    <property type="entry name" value="CYTOCHROME C-TYPE BIOGENESIS PROTEIN CCME HOMOLOG, MITOCHONDRIAL"/>
    <property type="match status" value="1"/>
</dbReference>
<keyword evidence="13" id="KW-1185">Reference proteome</keyword>
<evidence type="ECO:0000313" key="13">
    <source>
        <dbReference type="Proteomes" id="UP001449178"/>
    </source>
</evidence>
<dbReference type="InterPro" id="IPR012340">
    <property type="entry name" value="NA-bd_OB-fold"/>
</dbReference>
<dbReference type="NCBIfam" id="NF009729">
    <property type="entry name" value="PRK13254.1-3"/>
    <property type="match status" value="1"/>
</dbReference>
<keyword evidence="5 10" id="KW-0201">Cytochrome c-type biogenesis</keyword>
<sequence>MAQNSTAMPKKRRMMSPKQKQRMWIIIALVVAAFVVIGFAMYASRDNLNLYYSPEQVSRGEAPLEKTIRVGGLVVPGTLEKGSDNLEVKFALVDGSGEQIVVTYDGILPDLFREGQGIIARGMLIEGNQFTAEEILAKHDEEYMPPEVAATLEAQGHPGKQIEATKKAQNSDASK</sequence>
<evidence type="ECO:0000256" key="2">
    <source>
        <dbReference type="ARBA" id="ARBA00022617"/>
    </source>
</evidence>
<comment type="function">
    <text evidence="10">Heme chaperone required for the biogenesis of c-type cytochromes. Transiently binds heme delivered by CcmC and transfers the heme to apo-cytochromes in a process facilitated by CcmF and CcmH.</text>
</comment>
<comment type="subcellular location">
    <subcellularLocation>
        <location evidence="10">Cell membrane</location>
        <topology evidence="10">Single-pass type II membrane protein</topology>
    </subcellularLocation>
    <subcellularLocation>
        <location evidence="1">Membrane</location>
    </subcellularLocation>
</comment>
<reference evidence="12 13" key="1">
    <citation type="submission" date="2024-03" db="EMBL/GenBank/DDBJ databases">
        <title>Complete Genome Sequence and Annotation of Ignatzschineria larvae DSM 13226.</title>
        <authorList>
            <person name="Cantrell E."/>
            <person name="Burcham Z.M."/>
        </authorList>
    </citation>
    <scope>NUCLEOTIDE SEQUENCE [LARGE SCALE GENOMIC DNA]</scope>
    <source>
        <strain evidence="12 13">DSM 13226</strain>
    </source>
</reference>
<accession>A0ABZ3C0D3</accession>
<dbReference type="EMBL" id="CP150637">
    <property type="protein sequence ID" value="WZW87817.1"/>
    <property type="molecule type" value="Genomic_DNA"/>
</dbReference>
<dbReference type="Proteomes" id="UP001449178">
    <property type="component" value="Chromosome"/>
</dbReference>
<evidence type="ECO:0000256" key="8">
    <source>
        <dbReference type="ARBA" id="ARBA00023004"/>
    </source>
</evidence>
<feature type="binding site" description="axial binding residue" evidence="10">
    <location>
        <position position="143"/>
    </location>
    <ligand>
        <name>heme</name>
        <dbReference type="ChEBI" id="CHEBI:30413"/>
    </ligand>
    <ligandPart>
        <name>Fe</name>
        <dbReference type="ChEBI" id="CHEBI:18248"/>
    </ligandPart>
</feature>
<keyword evidence="6 10" id="KW-0735">Signal-anchor</keyword>
<keyword evidence="3 10" id="KW-0812">Transmembrane</keyword>
<gene>
    <name evidence="10 12" type="primary">ccmE</name>
    <name evidence="10" type="synonym">cycJ</name>
    <name evidence="12" type="ORF">WMO13_00110</name>
</gene>
<dbReference type="RefSeq" id="WP_245601152.1">
    <property type="nucleotide sequence ID" value="NZ_AZOD01000013.1"/>
</dbReference>
<evidence type="ECO:0000256" key="7">
    <source>
        <dbReference type="ARBA" id="ARBA00022989"/>
    </source>
</evidence>
<dbReference type="NCBIfam" id="NF009731">
    <property type="entry name" value="PRK13254.1-5"/>
    <property type="match status" value="1"/>
</dbReference>
<feature type="binding site" description="covalent" evidence="10">
    <location>
        <position position="139"/>
    </location>
    <ligand>
        <name>heme</name>
        <dbReference type="ChEBI" id="CHEBI:30413"/>
    </ligand>
</feature>
<protein>
    <recommendedName>
        <fullName evidence="10">Cytochrome c-type biogenesis protein CcmE</fullName>
    </recommendedName>
    <alternativeName>
        <fullName evidence="10">Cytochrome c maturation protein E</fullName>
    </alternativeName>
    <alternativeName>
        <fullName evidence="10">Heme chaperone CcmE</fullName>
    </alternativeName>
</protein>
<keyword evidence="7 10" id="KW-1133">Transmembrane helix</keyword>
<evidence type="ECO:0000256" key="4">
    <source>
        <dbReference type="ARBA" id="ARBA00022723"/>
    </source>
</evidence>
<evidence type="ECO:0000256" key="1">
    <source>
        <dbReference type="ARBA" id="ARBA00004370"/>
    </source>
</evidence>
<feature type="region of interest" description="Disordered" evidence="11">
    <location>
        <begin position="155"/>
        <end position="175"/>
    </location>
</feature>
<evidence type="ECO:0000256" key="10">
    <source>
        <dbReference type="HAMAP-Rule" id="MF_01959"/>
    </source>
</evidence>
<organism evidence="12 13">
    <name type="scientific">Ignatzschineria larvae DSM 13226</name>
    <dbReference type="NCBI Taxonomy" id="1111732"/>
    <lineage>
        <taxon>Bacteria</taxon>
        <taxon>Pseudomonadati</taxon>
        <taxon>Pseudomonadota</taxon>
        <taxon>Gammaproteobacteria</taxon>
        <taxon>Cardiobacteriales</taxon>
        <taxon>Ignatzschineriaceae</taxon>
        <taxon>Ignatzschineria</taxon>
    </lineage>
</organism>
<keyword evidence="4 10" id="KW-0479">Metal-binding</keyword>
<keyword evidence="2 10" id="KW-0349">Heme</keyword>
<proteinExistence type="inferred from homology"/>
<evidence type="ECO:0000256" key="5">
    <source>
        <dbReference type="ARBA" id="ARBA00022748"/>
    </source>
</evidence>
<evidence type="ECO:0000313" key="12">
    <source>
        <dbReference type="EMBL" id="WZW87817.1"/>
    </source>
</evidence>
<keyword evidence="10" id="KW-1003">Cell membrane</keyword>
<dbReference type="HAMAP" id="MF_01959">
    <property type="entry name" value="CcmE"/>
    <property type="match status" value="1"/>
</dbReference>
<feature type="topological domain" description="Cytoplasmic" evidence="10">
    <location>
        <begin position="1"/>
        <end position="22"/>
    </location>
</feature>
<dbReference type="SUPFAM" id="SSF82093">
    <property type="entry name" value="Heme chaperone CcmE"/>
    <property type="match status" value="1"/>
</dbReference>
<dbReference type="Gene3D" id="2.40.50.140">
    <property type="entry name" value="Nucleic acid-binding proteins"/>
    <property type="match status" value="1"/>
</dbReference>
<evidence type="ECO:0000256" key="11">
    <source>
        <dbReference type="SAM" id="MobiDB-lite"/>
    </source>
</evidence>
<dbReference type="InterPro" id="IPR004329">
    <property type="entry name" value="CcmE"/>
</dbReference>
<evidence type="ECO:0000256" key="6">
    <source>
        <dbReference type="ARBA" id="ARBA00022968"/>
    </source>
</evidence>
<dbReference type="InterPro" id="IPR036127">
    <property type="entry name" value="CcmE-like_sf"/>
</dbReference>
<keyword evidence="9 10" id="KW-0472">Membrane</keyword>
<dbReference type="Pfam" id="PF03100">
    <property type="entry name" value="CcmE"/>
    <property type="match status" value="1"/>
</dbReference>
<keyword evidence="8 10" id="KW-0408">Iron</keyword>